<dbReference type="EMBL" id="CAJVQB010011085">
    <property type="protein sequence ID" value="CAG8745061.1"/>
    <property type="molecule type" value="Genomic_DNA"/>
</dbReference>
<accession>A0ABN7V8V8</accession>
<reference evidence="1 2" key="1">
    <citation type="submission" date="2021-06" db="EMBL/GenBank/DDBJ databases">
        <authorList>
            <person name="Kallberg Y."/>
            <person name="Tangrot J."/>
            <person name="Rosling A."/>
        </authorList>
    </citation>
    <scope>NUCLEOTIDE SEQUENCE [LARGE SCALE GENOMIC DNA]</scope>
    <source>
        <strain evidence="1 2">120-4 pot B 10/14</strain>
    </source>
</reference>
<proteinExistence type="predicted"/>
<keyword evidence="2" id="KW-1185">Reference proteome</keyword>
<evidence type="ECO:0000313" key="2">
    <source>
        <dbReference type="Proteomes" id="UP000789901"/>
    </source>
</evidence>
<name>A0ABN7V8V8_GIGMA</name>
<gene>
    <name evidence="1" type="ORF">GMARGA_LOCUS15776</name>
</gene>
<dbReference type="Proteomes" id="UP000789901">
    <property type="component" value="Unassembled WGS sequence"/>
</dbReference>
<comment type="caution">
    <text evidence="1">The sequence shown here is derived from an EMBL/GenBank/DDBJ whole genome shotgun (WGS) entry which is preliminary data.</text>
</comment>
<sequence length="69" mass="7994">MSWAPCEATTLSENIEKVKKLELGIVKMCTKWVPHVLTNKQKKNWVDVLKKLLKKLQKGFNNIIISDEI</sequence>
<organism evidence="1 2">
    <name type="scientific">Gigaspora margarita</name>
    <dbReference type="NCBI Taxonomy" id="4874"/>
    <lineage>
        <taxon>Eukaryota</taxon>
        <taxon>Fungi</taxon>
        <taxon>Fungi incertae sedis</taxon>
        <taxon>Mucoromycota</taxon>
        <taxon>Glomeromycotina</taxon>
        <taxon>Glomeromycetes</taxon>
        <taxon>Diversisporales</taxon>
        <taxon>Gigasporaceae</taxon>
        <taxon>Gigaspora</taxon>
    </lineage>
</organism>
<protein>
    <submittedName>
        <fullName evidence="1">9238_t:CDS:1</fullName>
    </submittedName>
</protein>
<evidence type="ECO:0000313" key="1">
    <source>
        <dbReference type="EMBL" id="CAG8745061.1"/>
    </source>
</evidence>